<dbReference type="SUPFAM" id="SSF50118">
    <property type="entry name" value="Cell growth inhibitor/plasmid maintenance toxic component"/>
    <property type="match status" value="1"/>
</dbReference>
<dbReference type="GeneID" id="88765197"/>
<evidence type="ECO:0000256" key="1">
    <source>
        <dbReference type="ARBA" id="ARBA00007521"/>
    </source>
</evidence>
<accession>G5J1L6</accession>
<dbReference type="EMBL" id="AESD01000219">
    <property type="protein sequence ID" value="EHJ13924.1"/>
    <property type="molecule type" value="Genomic_DNA"/>
</dbReference>
<dbReference type="InterPro" id="IPR003477">
    <property type="entry name" value="PemK-like"/>
</dbReference>
<dbReference type="Proteomes" id="UP000003477">
    <property type="component" value="Unassembled WGS sequence"/>
</dbReference>
<dbReference type="RefSeq" id="WP_007304426.1">
    <property type="nucleotide sequence ID" value="NZ_AESD01000219.1"/>
</dbReference>
<comment type="similarity">
    <text evidence="1">Belongs to the PemK/MazF family.</text>
</comment>
<evidence type="ECO:0000256" key="2">
    <source>
        <dbReference type="ARBA" id="ARBA00022649"/>
    </source>
</evidence>
<evidence type="ECO:0000313" key="4">
    <source>
        <dbReference type="Proteomes" id="UP000003477"/>
    </source>
</evidence>
<sequence>MSLKKGDIVLVPFPFTDLSTTKLRPAVVLWVDLSGIDVTVCFISSQNVNHVTPEEFVIETTNSEFSKTGLKVTSKVRVSRMVTIERNLITRRLGKLDISLLNKLNDCLKRVFQL</sequence>
<dbReference type="Pfam" id="PF02452">
    <property type="entry name" value="PemK_toxin"/>
    <property type="match status" value="1"/>
</dbReference>
<protein>
    <recommendedName>
        <fullName evidence="5">Transcriptional modulator of MazE/toxin, MazF</fullName>
    </recommendedName>
</protein>
<proteinExistence type="inferred from homology"/>
<dbReference type="Gene3D" id="2.30.30.110">
    <property type="match status" value="1"/>
</dbReference>
<dbReference type="AlphaFoldDB" id="G5J1L6"/>
<keyword evidence="2" id="KW-1277">Toxin-antitoxin system</keyword>
<dbReference type="GO" id="GO:0003677">
    <property type="term" value="F:DNA binding"/>
    <property type="evidence" value="ECO:0007669"/>
    <property type="project" value="InterPro"/>
</dbReference>
<dbReference type="PATRIC" id="fig|423471.3.peg.1297"/>
<gene>
    <name evidence="3" type="ORF">CWATWH0003_1398</name>
</gene>
<evidence type="ECO:0008006" key="5">
    <source>
        <dbReference type="Google" id="ProtNLM"/>
    </source>
</evidence>
<dbReference type="InterPro" id="IPR011067">
    <property type="entry name" value="Plasmid_toxin/cell-grow_inhib"/>
</dbReference>
<organism evidence="3 4">
    <name type="scientific">Crocosphaera watsonii WH 0003</name>
    <dbReference type="NCBI Taxonomy" id="423471"/>
    <lineage>
        <taxon>Bacteria</taxon>
        <taxon>Bacillati</taxon>
        <taxon>Cyanobacteriota</taxon>
        <taxon>Cyanophyceae</taxon>
        <taxon>Oscillatoriophycideae</taxon>
        <taxon>Chroococcales</taxon>
        <taxon>Aphanothecaceae</taxon>
        <taxon>Crocosphaera</taxon>
    </lineage>
</organism>
<comment type="caution">
    <text evidence="3">The sequence shown here is derived from an EMBL/GenBank/DDBJ whole genome shotgun (WGS) entry which is preliminary data.</text>
</comment>
<name>G5J1L6_CROWT</name>
<evidence type="ECO:0000313" key="3">
    <source>
        <dbReference type="EMBL" id="EHJ13924.1"/>
    </source>
</evidence>
<reference evidence="3 4" key="1">
    <citation type="journal article" date="2011" name="Front. Microbiol.">
        <title>Two Strains of Crocosphaera watsonii with Highly Conserved Genomes are Distinguished by Strain-Specific Features.</title>
        <authorList>
            <person name="Bench S.R."/>
            <person name="Ilikchyan I.N."/>
            <person name="Tripp H.J."/>
            <person name="Zehr J.P."/>
        </authorList>
    </citation>
    <scope>NUCLEOTIDE SEQUENCE [LARGE SCALE GENOMIC DNA]</scope>
    <source>
        <strain evidence="3 4">WH 0003</strain>
    </source>
</reference>